<protein>
    <submittedName>
        <fullName evidence="2">Uncharacterized protein</fullName>
    </submittedName>
</protein>
<dbReference type="EMBL" id="JBDJPC010000001">
    <property type="protein sequence ID" value="KAL1516292.1"/>
    <property type="molecule type" value="Genomic_DNA"/>
</dbReference>
<reference evidence="2 3" key="1">
    <citation type="submission" date="2024-05" db="EMBL/GenBank/DDBJ databases">
        <title>Genetic variation in Jamaican populations of the coffee berry borer (Hypothenemus hampei).</title>
        <authorList>
            <person name="Errbii M."/>
            <person name="Myrie A."/>
        </authorList>
    </citation>
    <scope>NUCLEOTIDE SEQUENCE [LARGE SCALE GENOMIC DNA]</scope>
    <source>
        <strain evidence="2">JA-Hopewell-2020-01-JO</strain>
        <tissue evidence="2">Whole body</tissue>
    </source>
</reference>
<keyword evidence="1" id="KW-0812">Transmembrane</keyword>
<name>A0ABD1FAK3_HYPHA</name>
<feature type="transmembrane region" description="Helical" evidence="1">
    <location>
        <begin position="170"/>
        <end position="191"/>
    </location>
</feature>
<keyword evidence="3" id="KW-1185">Reference proteome</keyword>
<evidence type="ECO:0000313" key="3">
    <source>
        <dbReference type="Proteomes" id="UP001566132"/>
    </source>
</evidence>
<gene>
    <name evidence="2" type="ORF">ABEB36_000211</name>
</gene>
<accession>A0ABD1FAK3</accession>
<keyword evidence="1" id="KW-0472">Membrane</keyword>
<evidence type="ECO:0000313" key="2">
    <source>
        <dbReference type="EMBL" id="KAL1516292.1"/>
    </source>
</evidence>
<sequence>MDSIENIIERVGKTICLYQTYKVVLRDFSGEDLKYLPMCYLEKYVSPFAIQQIWDKLPESYKSNPTFKLNLPCYEHYNKGELQIDGPPQPIKSCPGCKTTINGLIAVCAIVNQTLYCTTPLELNYKENLNGNLTIAAIVQKLQVVLNNGTVVNLADKWNKLPIPSAFFDFHILCILVFAIVVFITCVYKLLYILRKYIKDNIEQWCILNMYSKWGRVFPATLSNHPEAIYNNTKNNYGKEKKAIVPDRVYTIGNIMHIIYKPSVQTPQITLKYPNKKPINFTYEEFMKFLDFVYGFMANVEEKKDEEQVKWLDFVIGQYVFLSCCWNANDENACSLAIQDTRNTDYVALNKNELILFTSEKYNLYEFVYTINKGKNY</sequence>
<keyword evidence="1" id="KW-1133">Transmembrane helix</keyword>
<dbReference type="Proteomes" id="UP001566132">
    <property type="component" value="Unassembled WGS sequence"/>
</dbReference>
<comment type="caution">
    <text evidence="2">The sequence shown here is derived from an EMBL/GenBank/DDBJ whole genome shotgun (WGS) entry which is preliminary data.</text>
</comment>
<proteinExistence type="predicted"/>
<organism evidence="2 3">
    <name type="scientific">Hypothenemus hampei</name>
    <name type="common">Coffee berry borer</name>
    <dbReference type="NCBI Taxonomy" id="57062"/>
    <lineage>
        <taxon>Eukaryota</taxon>
        <taxon>Metazoa</taxon>
        <taxon>Ecdysozoa</taxon>
        <taxon>Arthropoda</taxon>
        <taxon>Hexapoda</taxon>
        <taxon>Insecta</taxon>
        <taxon>Pterygota</taxon>
        <taxon>Neoptera</taxon>
        <taxon>Endopterygota</taxon>
        <taxon>Coleoptera</taxon>
        <taxon>Polyphaga</taxon>
        <taxon>Cucujiformia</taxon>
        <taxon>Curculionidae</taxon>
        <taxon>Scolytinae</taxon>
        <taxon>Hypothenemus</taxon>
    </lineage>
</organism>
<dbReference type="AlphaFoldDB" id="A0ABD1FAK3"/>
<evidence type="ECO:0000256" key="1">
    <source>
        <dbReference type="SAM" id="Phobius"/>
    </source>
</evidence>